<keyword evidence="2" id="KW-0472">Membrane</keyword>
<keyword evidence="2" id="KW-1133">Transmembrane helix</keyword>
<keyword evidence="4" id="KW-1185">Reference proteome</keyword>
<evidence type="ECO:0000256" key="1">
    <source>
        <dbReference type="SAM" id="MobiDB-lite"/>
    </source>
</evidence>
<feature type="region of interest" description="Disordered" evidence="1">
    <location>
        <begin position="183"/>
        <end position="206"/>
    </location>
</feature>
<proteinExistence type="predicted"/>
<protein>
    <submittedName>
        <fullName evidence="3">Uncharacterized protein</fullName>
    </submittedName>
</protein>
<dbReference type="AlphaFoldDB" id="A0A139GXY7"/>
<keyword evidence="2" id="KW-0812">Transmembrane</keyword>
<accession>A0A139GXY7</accession>
<name>A0A139GXY7_9PEZI</name>
<dbReference type="STRING" id="321146.A0A139GXY7"/>
<feature type="compositionally biased region" description="Polar residues" evidence="1">
    <location>
        <begin position="261"/>
        <end position="273"/>
    </location>
</feature>
<dbReference type="Proteomes" id="UP000070133">
    <property type="component" value="Unassembled WGS sequence"/>
</dbReference>
<organism evidence="3 4">
    <name type="scientific">Pseudocercospora eumusae</name>
    <dbReference type="NCBI Taxonomy" id="321146"/>
    <lineage>
        <taxon>Eukaryota</taxon>
        <taxon>Fungi</taxon>
        <taxon>Dikarya</taxon>
        <taxon>Ascomycota</taxon>
        <taxon>Pezizomycotina</taxon>
        <taxon>Dothideomycetes</taxon>
        <taxon>Dothideomycetidae</taxon>
        <taxon>Mycosphaerellales</taxon>
        <taxon>Mycosphaerellaceae</taxon>
        <taxon>Pseudocercospora</taxon>
    </lineage>
</organism>
<sequence>MVAKSSDELHYELLSSPHQHGNTKRLILDRDSEAPTCDATIEDKVLFPSYSTDIGPIASDNILAVLRDQLCNNTQCNPPIGIKSGAMVVAKDDQYNKCEISIGLTDGVEAFAYRQGDPDGDAKDECTKSFNGMIQIIDGQVKECYLVGSQDNHVYQAGFRALNAHNASALHISQGKIIQDTLPSDAKMPESNSTSQYHDSVFNEKGSPDSKTPIYAGCVIGVIALIVITVTSICCYKRKKAKKNKRRQRSGSQGKKKKRATNMSSTLVGSESGRSWRAAEEV</sequence>
<evidence type="ECO:0000256" key="2">
    <source>
        <dbReference type="SAM" id="Phobius"/>
    </source>
</evidence>
<evidence type="ECO:0000313" key="3">
    <source>
        <dbReference type="EMBL" id="KXS95074.1"/>
    </source>
</evidence>
<feature type="compositionally biased region" description="Basic residues" evidence="1">
    <location>
        <begin position="241"/>
        <end position="260"/>
    </location>
</feature>
<feature type="transmembrane region" description="Helical" evidence="2">
    <location>
        <begin position="214"/>
        <end position="236"/>
    </location>
</feature>
<gene>
    <name evidence="3" type="ORF">AC578_9591</name>
</gene>
<feature type="region of interest" description="Disordered" evidence="1">
    <location>
        <begin position="241"/>
        <end position="282"/>
    </location>
</feature>
<evidence type="ECO:0000313" key="4">
    <source>
        <dbReference type="Proteomes" id="UP000070133"/>
    </source>
</evidence>
<dbReference type="OrthoDB" id="21678at2759"/>
<comment type="caution">
    <text evidence="3">The sequence shown here is derived from an EMBL/GenBank/DDBJ whole genome shotgun (WGS) entry which is preliminary data.</text>
</comment>
<reference evidence="3 4" key="1">
    <citation type="submission" date="2015-07" db="EMBL/GenBank/DDBJ databases">
        <title>Comparative genomics of the Sigatoka disease complex on banana suggests a link between parallel evolutionary changes in Pseudocercospora fijiensis and Pseudocercospora eumusae and increased virulence on the banana host.</title>
        <authorList>
            <person name="Chang T.-C."/>
            <person name="Salvucci A."/>
            <person name="Crous P.W."/>
            <person name="Stergiopoulos I."/>
        </authorList>
    </citation>
    <scope>NUCLEOTIDE SEQUENCE [LARGE SCALE GENOMIC DNA]</scope>
    <source>
        <strain evidence="3 4">CBS 114824</strain>
    </source>
</reference>
<dbReference type="EMBL" id="LFZN01000234">
    <property type="protein sequence ID" value="KXS95074.1"/>
    <property type="molecule type" value="Genomic_DNA"/>
</dbReference>